<sequence>MGRPDGARFAGATQEVNNQFILALKAAKQEGYSDAVREGMRSLHSAKAWSVATEGDTDYHRGLRDGIVLAMEAIGYNRWETQRGMKSGKLSEQKKG</sequence>
<accession>A0A6J5MW36</accession>
<dbReference type="EMBL" id="LR797211">
    <property type="protein sequence ID" value="CAB4194372.1"/>
    <property type="molecule type" value="Genomic_DNA"/>
</dbReference>
<evidence type="ECO:0000313" key="1">
    <source>
        <dbReference type="EMBL" id="CAB4149316.1"/>
    </source>
</evidence>
<reference evidence="1" key="1">
    <citation type="submission" date="2020-04" db="EMBL/GenBank/DDBJ databases">
        <authorList>
            <person name="Chiriac C."/>
            <person name="Salcher M."/>
            <person name="Ghai R."/>
            <person name="Kavagutti S V."/>
        </authorList>
    </citation>
    <scope>NUCLEOTIDE SEQUENCE</scope>
</reference>
<protein>
    <submittedName>
        <fullName evidence="1">Uncharacterized protein</fullName>
    </submittedName>
</protein>
<dbReference type="EMBL" id="LR796510">
    <property type="protein sequence ID" value="CAB4149316.1"/>
    <property type="molecule type" value="Genomic_DNA"/>
</dbReference>
<dbReference type="EMBL" id="LR797158">
    <property type="protein sequence ID" value="CAB4190072.1"/>
    <property type="molecule type" value="Genomic_DNA"/>
</dbReference>
<proteinExistence type="predicted"/>
<evidence type="ECO:0000313" key="3">
    <source>
        <dbReference type="EMBL" id="CAB4194372.1"/>
    </source>
</evidence>
<name>A0A6J5MW36_9CAUD</name>
<evidence type="ECO:0000313" key="2">
    <source>
        <dbReference type="EMBL" id="CAB4190072.1"/>
    </source>
</evidence>
<gene>
    <name evidence="2" type="ORF">UFOVP1191_32</name>
    <name evidence="3" type="ORF">UFOVP1252_27</name>
    <name evidence="1" type="ORF">UFOVP529_94</name>
</gene>
<organism evidence="1">
    <name type="scientific">uncultured Caudovirales phage</name>
    <dbReference type="NCBI Taxonomy" id="2100421"/>
    <lineage>
        <taxon>Viruses</taxon>
        <taxon>Duplodnaviria</taxon>
        <taxon>Heunggongvirae</taxon>
        <taxon>Uroviricota</taxon>
        <taxon>Caudoviricetes</taxon>
        <taxon>Peduoviridae</taxon>
        <taxon>Maltschvirus</taxon>
        <taxon>Maltschvirus maltsch</taxon>
    </lineage>
</organism>